<dbReference type="Proteomes" id="UP000595001">
    <property type="component" value="Chromosome"/>
</dbReference>
<feature type="transmembrane region" description="Helical" evidence="1">
    <location>
        <begin position="442"/>
        <end position="463"/>
    </location>
</feature>
<keyword evidence="1" id="KW-0812">Transmembrane</keyword>
<dbReference type="RefSeq" id="WP_198062522.1">
    <property type="nucleotide sequence ID" value="NZ_CP065856.1"/>
</dbReference>
<feature type="transmembrane region" description="Helical" evidence="1">
    <location>
        <begin position="305"/>
        <end position="323"/>
    </location>
</feature>
<dbReference type="EMBL" id="CP065856">
    <property type="protein sequence ID" value="QPV63740.1"/>
    <property type="molecule type" value="Genomic_DNA"/>
</dbReference>
<keyword evidence="3" id="KW-1185">Reference proteome</keyword>
<reference evidence="2 3" key="1">
    <citation type="submission" date="2020-12" db="EMBL/GenBank/DDBJ databases">
        <title>Halosimplex halophilum sp. nov. and Halosimplex salinum sp. nov., two new members of the genus Halosimplex.</title>
        <authorList>
            <person name="Cui H.L."/>
        </authorList>
    </citation>
    <scope>NUCLEOTIDE SEQUENCE [LARGE SCALE GENOMIC DNA]</scope>
    <source>
        <strain evidence="2 3">YGH94</strain>
    </source>
</reference>
<dbReference type="KEGG" id="hlt:I7X12_03660"/>
<sequence length="501" mass="52895">MDRGKRRLAVLGLLVLLAVTAGCSRPAPETEVVCDECVDAMSAVAERTNRSVAVGESATHMYLNGSGDPRVEGRVTLDGSGVEEFRTNETLLELVTTELTDGDEALSEDGYSRPAFDRRGVSVSMEGRDLLVSYRTPEVTEPATAGTVVSDRFYRQKGEGRADELDFDEPMRIETDRFVVHGPDGTDPLVEPPGATARDGRVVWTGDSISTRTYLVFAPPGTPDALATVVTTVDVLTWAGPPAAWGAALAWLPLGLTLAVCLRYTGRIEATDGWSPTNDALCKLVVVSPVAFGVAIVGTVLVGGWLPSVAVLVAVVATVVYAIQRSTGTNPSEADELPVDEAVPAGRSETPADGDADRPRLYYEDTATTLQRVTPDVVATRRARRRTSAVAVTLAAALLVTVAVATDYSGEYAGTIAGAAWLLSLVAFPVVGYAVVDRGRVWVRWTAAAAVLAGAWVAAFARVVDVGAHGESGTWLVILLALAVSYAGALLFYAALWASTR</sequence>
<organism evidence="2 3">
    <name type="scientific">Halosimplex litoreum</name>
    <dbReference type="NCBI Taxonomy" id="1198301"/>
    <lineage>
        <taxon>Archaea</taxon>
        <taxon>Methanobacteriati</taxon>
        <taxon>Methanobacteriota</taxon>
        <taxon>Stenosarchaea group</taxon>
        <taxon>Halobacteria</taxon>
        <taxon>Halobacteriales</taxon>
        <taxon>Haloarculaceae</taxon>
        <taxon>Halosimplex</taxon>
    </lineage>
</organism>
<name>A0A7T3FZS8_9EURY</name>
<accession>A0A7T3FZS8</accession>
<dbReference type="GeneID" id="60587559"/>
<keyword evidence="1" id="KW-0472">Membrane</keyword>
<proteinExistence type="predicted"/>
<gene>
    <name evidence="2" type="ORF">I7X12_03660</name>
</gene>
<evidence type="ECO:0000313" key="3">
    <source>
        <dbReference type="Proteomes" id="UP000595001"/>
    </source>
</evidence>
<keyword evidence="1" id="KW-1133">Transmembrane helix</keyword>
<evidence type="ECO:0000256" key="1">
    <source>
        <dbReference type="SAM" id="Phobius"/>
    </source>
</evidence>
<protein>
    <submittedName>
        <fullName evidence="2">Uncharacterized protein</fullName>
    </submittedName>
</protein>
<evidence type="ECO:0000313" key="2">
    <source>
        <dbReference type="EMBL" id="QPV63740.1"/>
    </source>
</evidence>
<dbReference type="OrthoDB" id="242880at2157"/>
<dbReference type="PROSITE" id="PS50890">
    <property type="entry name" value="PUA"/>
    <property type="match status" value="1"/>
</dbReference>
<dbReference type="PROSITE" id="PS51257">
    <property type="entry name" value="PROKAR_LIPOPROTEIN"/>
    <property type="match status" value="1"/>
</dbReference>
<feature type="transmembrane region" description="Helical" evidence="1">
    <location>
        <begin position="389"/>
        <end position="406"/>
    </location>
</feature>
<dbReference type="AlphaFoldDB" id="A0A7T3FZS8"/>
<feature type="transmembrane region" description="Helical" evidence="1">
    <location>
        <begin position="412"/>
        <end position="435"/>
    </location>
</feature>
<feature type="transmembrane region" description="Helical" evidence="1">
    <location>
        <begin position="475"/>
        <end position="498"/>
    </location>
</feature>